<feature type="domain" description="Endonuclease/exonuclease/phosphatase" evidence="1">
    <location>
        <begin position="1"/>
        <end position="206"/>
    </location>
</feature>
<dbReference type="GO" id="GO:0008311">
    <property type="term" value="F:double-stranded DNA 3'-5' DNA exonuclease activity"/>
    <property type="evidence" value="ECO:0007669"/>
    <property type="project" value="InterPro"/>
</dbReference>
<dbReference type="RefSeq" id="WP_132336526.1">
    <property type="nucleotide sequence ID" value="NZ_SMJZ01000123.1"/>
</dbReference>
<keyword evidence="2" id="KW-0540">Nuclease</keyword>
<dbReference type="OrthoDB" id="4520214at2"/>
<dbReference type="SUPFAM" id="SSF56219">
    <property type="entry name" value="DNase I-like"/>
    <property type="match status" value="1"/>
</dbReference>
<keyword evidence="2" id="KW-0378">Hydrolase</keyword>
<reference evidence="2 3" key="1">
    <citation type="submission" date="2019-02" db="EMBL/GenBank/DDBJ databases">
        <title>Draft genome sequences of novel Actinobacteria.</title>
        <authorList>
            <person name="Sahin N."/>
            <person name="Ay H."/>
            <person name="Saygin H."/>
        </authorList>
    </citation>
    <scope>NUCLEOTIDE SEQUENCE [LARGE SCALE GENOMIC DNA]</scope>
    <source>
        <strain evidence="2 3">KC201</strain>
    </source>
</reference>
<evidence type="ECO:0000313" key="3">
    <source>
        <dbReference type="Proteomes" id="UP000295157"/>
    </source>
</evidence>
<dbReference type="GO" id="GO:0004519">
    <property type="term" value="F:endonuclease activity"/>
    <property type="evidence" value="ECO:0007669"/>
    <property type="project" value="UniProtKB-KW"/>
</dbReference>
<dbReference type="AlphaFoldDB" id="A0A4R4N2N1"/>
<dbReference type="Proteomes" id="UP000295157">
    <property type="component" value="Unassembled WGS sequence"/>
</dbReference>
<dbReference type="PANTHER" id="PTHR43250:SF2">
    <property type="entry name" value="EXODEOXYRIBONUCLEASE III"/>
    <property type="match status" value="1"/>
</dbReference>
<evidence type="ECO:0000313" key="2">
    <source>
        <dbReference type="EMBL" id="TDC02981.1"/>
    </source>
</evidence>
<gene>
    <name evidence="2" type="ORF">E1267_27740</name>
</gene>
<name>A0A4R4N2N1_9ACTN</name>
<organism evidence="2 3">
    <name type="scientific">Nonomuraea longispora</name>
    <dbReference type="NCBI Taxonomy" id="1848320"/>
    <lineage>
        <taxon>Bacteria</taxon>
        <taxon>Bacillati</taxon>
        <taxon>Actinomycetota</taxon>
        <taxon>Actinomycetes</taxon>
        <taxon>Streptosporangiales</taxon>
        <taxon>Streptosporangiaceae</taxon>
        <taxon>Nonomuraea</taxon>
    </lineage>
</organism>
<keyword evidence="2" id="KW-0255">Endonuclease</keyword>
<keyword evidence="3" id="KW-1185">Reference proteome</keyword>
<dbReference type="InterPro" id="IPR037493">
    <property type="entry name" value="ExoIII-like"/>
</dbReference>
<proteinExistence type="predicted"/>
<comment type="caution">
    <text evidence="2">The sequence shown here is derived from an EMBL/GenBank/DDBJ whole genome shotgun (WGS) entry which is preliminary data.</text>
</comment>
<dbReference type="EMBL" id="SMJZ01000123">
    <property type="protein sequence ID" value="TDC02981.1"/>
    <property type="molecule type" value="Genomic_DNA"/>
</dbReference>
<dbReference type="InterPro" id="IPR036691">
    <property type="entry name" value="Endo/exonu/phosph_ase_sf"/>
</dbReference>
<dbReference type="Gene3D" id="3.60.10.10">
    <property type="entry name" value="Endonuclease/exonuclease/phosphatase"/>
    <property type="match status" value="1"/>
</dbReference>
<sequence length="262" mass="29127">MTVNIGAAGLDRAELLLRWLAERDDDVILLTETSAGPGTAYLLEQFRRAGYITVNTPDDGDRGAALVSRVSLTAHEPDAFEQVSIPARVAAAALDTSPRTWWVSVYVPSRDRSADKTARKEEFITSLLKTIEQFQPEERDRMVIGGDYNVITSDHRPLHPGFLPFEFALLDTLSAEGFIDAHARCAPGSQPYSWIGRTGDGYRYDYFHVGPELGERLRDCAYLHETREQRLTDHAAVELYLNVEAERLECSGPAGPEALGLF</sequence>
<dbReference type="InterPro" id="IPR005135">
    <property type="entry name" value="Endo/exonuclease/phosphatase"/>
</dbReference>
<accession>A0A4R4N2N1</accession>
<protein>
    <submittedName>
        <fullName evidence="2">Endonuclease/exonuclease/phosphatase</fullName>
    </submittedName>
</protein>
<keyword evidence="2" id="KW-0269">Exonuclease</keyword>
<dbReference type="GO" id="GO:0006281">
    <property type="term" value="P:DNA repair"/>
    <property type="evidence" value="ECO:0007669"/>
    <property type="project" value="InterPro"/>
</dbReference>
<evidence type="ECO:0000259" key="1">
    <source>
        <dbReference type="Pfam" id="PF03372"/>
    </source>
</evidence>
<dbReference type="PANTHER" id="PTHR43250">
    <property type="entry name" value="EXODEOXYRIBONUCLEASE III"/>
    <property type="match status" value="1"/>
</dbReference>
<dbReference type="Pfam" id="PF03372">
    <property type="entry name" value="Exo_endo_phos"/>
    <property type="match status" value="1"/>
</dbReference>